<dbReference type="EMBL" id="JAEPRB010000061">
    <property type="protein sequence ID" value="KAG2223404.1"/>
    <property type="molecule type" value="Genomic_DNA"/>
</dbReference>
<comment type="caution">
    <text evidence="9">The sequence shown here is derived from an EMBL/GenBank/DDBJ whole genome shotgun (WGS) entry which is preliminary data.</text>
</comment>
<dbReference type="SUPFAM" id="SSF50621">
    <property type="entry name" value="Alanine racemase C-terminal domain-like"/>
    <property type="match status" value="1"/>
</dbReference>
<comment type="cofactor">
    <cofactor evidence="1 5">
        <name>pyridoxal 5'-phosphate</name>
        <dbReference type="ChEBI" id="CHEBI:597326"/>
    </cofactor>
</comment>
<feature type="non-terminal residue" evidence="9">
    <location>
        <position position="1"/>
    </location>
</feature>
<evidence type="ECO:0000313" key="9">
    <source>
        <dbReference type="EMBL" id="KAG2223404.1"/>
    </source>
</evidence>
<evidence type="ECO:0000313" key="10">
    <source>
        <dbReference type="Proteomes" id="UP000646827"/>
    </source>
</evidence>
<protein>
    <recommendedName>
        <fullName evidence="11">Ornithine decarboxylase</fullName>
    </recommendedName>
</protein>
<evidence type="ECO:0000256" key="6">
    <source>
        <dbReference type="RuleBase" id="RU003737"/>
    </source>
</evidence>
<keyword evidence="4" id="KW-0456">Lyase</keyword>
<accession>A0A8H7VQK7</accession>
<comment type="similarity">
    <text evidence="2 6">Belongs to the Orn/Lys/Arg decarboxylase class-II family.</text>
</comment>
<dbReference type="PANTHER" id="PTHR11482:SF6">
    <property type="entry name" value="ORNITHINE DECARBOXYLASE 1-RELATED"/>
    <property type="match status" value="1"/>
</dbReference>
<dbReference type="PANTHER" id="PTHR11482">
    <property type="entry name" value="ARGININE/DIAMINOPIMELATE/ORNITHINE DECARBOXYLASE"/>
    <property type="match status" value="1"/>
</dbReference>
<feature type="domain" description="Orn/DAP/Arg decarboxylase 2 C-terminal" evidence="7">
    <location>
        <begin position="342"/>
        <end position="428"/>
    </location>
</feature>
<evidence type="ECO:0000256" key="4">
    <source>
        <dbReference type="ARBA" id="ARBA00023239"/>
    </source>
</evidence>
<keyword evidence="10" id="KW-1185">Reference proteome</keyword>
<evidence type="ECO:0000256" key="5">
    <source>
        <dbReference type="PIRSR" id="PIRSR600183-50"/>
    </source>
</evidence>
<dbReference type="Gene3D" id="3.20.20.10">
    <property type="entry name" value="Alanine racemase"/>
    <property type="match status" value="1"/>
</dbReference>
<dbReference type="CDD" id="cd00622">
    <property type="entry name" value="PLPDE_III_ODC"/>
    <property type="match status" value="1"/>
</dbReference>
<feature type="domain" description="Orn/DAP/Arg decarboxylase 2 N-terminal" evidence="8">
    <location>
        <begin position="91"/>
        <end position="312"/>
    </location>
</feature>
<dbReference type="SUPFAM" id="SSF51419">
    <property type="entry name" value="PLP-binding barrel"/>
    <property type="match status" value="1"/>
</dbReference>
<dbReference type="InterPro" id="IPR022644">
    <property type="entry name" value="De-COase2_N"/>
</dbReference>
<evidence type="ECO:0000256" key="3">
    <source>
        <dbReference type="ARBA" id="ARBA00022898"/>
    </source>
</evidence>
<dbReference type="InterPro" id="IPR009006">
    <property type="entry name" value="Ala_racemase/Decarboxylase_C"/>
</dbReference>
<name>A0A8H7VQK7_9FUNG</name>
<dbReference type="InterPro" id="IPR002433">
    <property type="entry name" value="Orn_de-COase"/>
</dbReference>
<organism evidence="9 10">
    <name type="scientific">Circinella minor</name>
    <dbReference type="NCBI Taxonomy" id="1195481"/>
    <lineage>
        <taxon>Eukaryota</taxon>
        <taxon>Fungi</taxon>
        <taxon>Fungi incertae sedis</taxon>
        <taxon>Mucoromycota</taxon>
        <taxon>Mucoromycotina</taxon>
        <taxon>Mucoromycetes</taxon>
        <taxon>Mucorales</taxon>
        <taxon>Lichtheimiaceae</taxon>
        <taxon>Circinella</taxon>
    </lineage>
</organism>
<sequence>HDIDFHFDISQQQQSNIFITSSCESTMKNITPICGETTSKNTTLTYHYDNDTTKIYGSSVKEGIKRYLDNTPLLLNTNPDESSFYVGDLGVLHRQHLKWQALLPRIEPFYAIKCNPDTAAIKYLASLGVGFDCASKTEIQQVLDVGVKPSQIVYAQPVKPTSFIQYAAQMNVALMTFDNQEELYKIKKIFPEARLVLRILVDDSHSAIPLGTKYGAPLHTTEELLQLARILNLNVVGVSFHVGSECSNANAYYHAVVHARHVFDQAEKIGFQFELLDVGGGFNDSGIVDGAATFEKVAAVLAPAVDELFPSKNINRRYTKISIRVSNFIILASSNTCYLFHVFTTQNYLDYINDGFYGSFSMPCLDKTKLSLKVLRKNGVYYFGNSLDGERKYLSVIWGPTCCSLDRIEEQLLPELNIGDWLYLENFGAYTITGASTFNGFDKAKIIHVNSYLS</sequence>
<evidence type="ECO:0000256" key="2">
    <source>
        <dbReference type="ARBA" id="ARBA00008872"/>
    </source>
</evidence>
<dbReference type="GO" id="GO:0005737">
    <property type="term" value="C:cytoplasm"/>
    <property type="evidence" value="ECO:0007669"/>
    <property type="project" value="TreeGrafter"/>
</dbReference>
<dbReference type="Proteomes" id="UP000646827">
    <property type="component" value="Unassembled WGS sequence"/>
</dbReference>
<keyword evidence="3 5" id="KW-0663">Pyridoxal phosphate</keyword>
<dbReference type="Pfam" id="PF02784">
    <property type="entry name" value="Orn_Arg_deC_N"/>
    <property type="match status" value="1"/>
</dbReference>
<dbReference type="InterPro" id="IPR022643">
    <property type="entry name" value="De-COase2_C"/>
</dbReference>
<reference evidence="9 10" key="1">
    <citation type="submission" date="2020-12" db="EMBL/GenBank/DDBJ databases">
        <title>Metabolic potential, ecology and presence of endohyphal bacteria is reflected in genomic diversity of Mucoromycotina.</title>
        <authorList>
            <person name="Muszewska A."/>
            <person name="Okrasinska A."/>
            <person name="Steczkiewicz K."/>
            <person name="Drgas O."/>
            <person name="Orlowska M."/>
            <person name="Perlinska-Lenart U."/>
            <person name="Aleksandrzak-Piekarczyk T."/>
            <person name="Szatraj K."/>
            <person name="Zielenkiewicz U."/>
            <person name="Pilsyk S."/>
            <person name="Malc E."/>
            <person name="Mieczkowski P."/>
            <person name="Kruszewska J.S."/>
            <person name="Biernat P."/>
            <person name="Pawlowska J."/>
        </authorList>
    </citation>
    <scope>NUCLEOTIDE SEQUENCE [LARGE SCALE GENOMIC DNA]</scope>
    <source>
        <strain evidence="9 10">CBS 142.35</strain>
    </source>
</reference>
<proteinExistence type="inferred from homology"/>
<evidence type="ECO:0000259" key="7">
    <source>
        <dbReference type="Pfam" id="PF00278"/>
    </source>
</evidence>
<dbReference type="GO" id="GO:0033387">
    <property type="term" value="P:putrescine biosynthetic process from arginine, via ornithine"/>
    <property type="evidence" value="ECO:0007669"/>
    <property type="project" value="TreeGrafter"/>
</dbReference>
<feature type="active site" description="Proton donor" evidence="5">
    <location>
        <position position="402"/>
    </location>
</feature>
<dbReference type="InterPro" id="IPR000183">
    <property type="entry name" value="Orn/DAP/Arg_de-COase"/>
</dbReference>
<dbReference type="OrthoDB" id="5034579at2759"/>
<dbReference type="InterPro" id="IPR029066">
    <property type="entry name" value="PLP-binding_barrel"/>
</dbReference>
<evidence type="ECO:0000259" key="8">
    <source>
        <dbReference type="Pfam" id="PF02784"/>
    </source>
</evidence>
<dbReference type="PRINTS" id="PR01182">
    <property type="entry name" value="ORNDCRBXLASE"/>
</dbReference>
<evidence type="ECO:0000256" key="1">
    <source>
        <dbReference type="ARBA" id="ARBA00001933"/>
    </source>
</evidence>
<dbReference type="AlphaFoldDB" id="A0A8H7VQK7"/>
<dbReference type="GO" id="GO:0004586">
    <property type="term" value="F:ornithine decarboxylase activity"/>
    <property type="evidence" value="ECO:0007669"/>
    <property type="project" value="TreeGrafter"/>
</dbReference>
<dbReference type="PRINTS" id="PR01179">
    <property type="entry name" value="ODADCRBXLASE"/>
</dbReference>
<dbReference type="Pfam" id="PF00278">
    <property type="entry name" value="Orn_DAP_Arg_deC"/>
    <property type="match status" value="1"/>
</dbReference>
<evidence type="ECO:0008006" key="11">
    <source>
        <dbReference type="Google" id="ProtNLM"/>
    </source>
</evidence>
<dbReference type="FunFam" id="3.20.20.10:FF:000005">
    <property type="entry name" value="Ornithine decarboxylase"/>
    <property type="match status" value="1"/>
</dbReference>
<gene>
    <name evidence="9" type="ORF">INT45_001710</name>
</gene>
<dbReference type="Gene3D" id="2.40.37.10">
    <property type="entry name" value="Lyase, Ornithine Decarboxylase, Chain A, domain 1"/>
    <property type="match status" value="1"/>
</dbReference>
<feature type="modified residue" description="N6-(pyridoxal phosphate)lysine" evidence="5">
    <location>
        <position position="113"/>
    </location>
</feature>